<dbReference type="OrthoDB" id="5413827at2759"/>
<accession>A0A6A7AFV7</accession>
<protein>
    <submittedName>
        <fullName evidence="1">Uncharacterized protein</fullName>
    </submittedName>
</protein>
<organism evidence="1 2">
    <name type="scientific">Ophiobolus disseminans</name>
    <dbReference type="NCBI Taxonomy" id="1469910"/>
    <lineage>
        <taxon>Eukaryota</taxon>
        <taxon>Fungi</taxon>
        <taxon>Dikarya</taxon>
        <taxon>Ascomycota</taxon>
        <taxon>Pezizomycotina</taxon>
        <taxon>Dothideomycetes</taxon>
        <taxon>Pleosporomycetidae</taxon>
        <taxon>Pleosporales</taxon>
        <taxon>Pleosporineae</taxon>
        <taxon>Phaeosphaeriaceae</taxon>
        <taxon>Ophiobolus</taxon>
    </lineage>
</organism>
<evidence type="ECO:0000313" key="1">
    <source>
        <dbReference type="EMBL" id="KAF2831589.1"/>
    </source>
</evidence>
<dbReference type="PANTHER" id="PTHR38790">
    <property type="entry name" value="2EXR DOMAIN-CONTAINING PROTEIN-RELATED"/>
    <property type="match status" value="1"/>
</dbReference>
<reference evidence="1" key="1">
    <citation type="journal article" date="2020" name="Stud. Mycol.">
        <title>101 Dothideomycetes genomes: a test case for predicting lifestyles and emergence of pathogens.</title>
        <authorList>
            <person name="Haridas S."/>
            <person name="Albert R."/>
            <person name="Binder M."/>
            <person name="Bloem J."/>
            <person name="Labutti K."/>
            <person name="Salamov A."/>
            <person name="Andreopoulos B."/>
            <person name="Baker S."/>
            <person name="Barry K."/>
            <person name="Bills G."/>
            <person name="Bluhm B."/>
            <person name="Cannon C."/>
            <person name="Castanera R."/>
            <person name="Culley D."/>
            <person name="Daum C."/>
            <person name="Ezra D."/>
            <person name="Gonzalez J."/>
            <person name="Henrissat B."/>
            <person name="Kuo A."/>
            <person name="Liang C."/>
            <person name="Lipzen A."/>
            <person name="Lutzoni F."/>
            <person name="Magnuson J."/>
            <person name="Mondo S."/>
            <person name="Nolan M."/>
            <person name="Ohm R."/>
            <person name="Pangilinan J."/>
            <person name="Park H.-J."/>
            <person name="Ramirez L."/>
            <person name="Alfaro M."/>
            <person name="Sun H."/>
            <person name="Tritt A."/>
            <person name="Yoshinaga Y."/>
            <person name="Zwiers L.-H."/>
            <person name="Turgeon B."/>
            <person name="Goodwin S."/>
            <person name="Spatafora J."/>
            <person name="Crous P."/>
            <person name="Grigoriev I."/>
        </authorList>
    </citation>
    <scope>NUCLEOTIDE SEQUENCE</scope>
    <source>
        <strain evidence="1">CBS 113818</strain>
    </source>
</reference>
<keyword evidence="2" id="KW-1185">Reference proteome</keyword>
<dbReference type="EMBL" id="MU006218">
    <property type="protein sequence ID" value="KAF2831589.1"/>
    <property type="molecule type" value="Genomic_DNA"/>
</dbReference>
<dbReference type="Proteomes" id="UP000799424">
    <property type="component" value="Unassembled WGS sequence"/>
</dbReference>
<gene>
    <name evidence="1" type="ORF">CC86DRAFT_431421</name>
</gene>
<evidence type="ECO:0000313" key="2">
    <source>
        <dbReference type="Proteomes" id="UP000799424"/>
    </source>
</evidence>
<dbReference type="AlphaFoldDB" id="A0A6A7AFV7"/>
<proteinExistence type="predicted"/>
<dbReference type="PANTHER" id="PTHR38790:SF4">
    <property type="entry name" value="2EXR DOMAIN-CONTAINING PROTEIN"/>
    <property type="match status" value="1"/>
</dbReference>
<sequence>MERSTTNRNDTFEDYYIPDTLENELQKLAISNQNAQNSPLLRLPAEIRDEIYEYVLGSQQLEVRVNGDTFFSDHVIEIRAPLNRPLTEEDIYNDEGSVLQEKVPPCDKLTAKRRIVEDPMYKYIGSTYPQLAPAPCAKSPSPFGIQNRVQQMLATTQVCRQIHHDTALLPFRYIVFSSDYLKWLTAWIQTRIKLDKQRNAIAILKIRYDEVIFQSWSDFDQLSVYQPVMKMLATFPHLERLVLMDWKGWRNWNKDRSGMKDKVQERIRIASGLKDLVVEGFEDDD</sequence>
<name>A0A6A7AFV7_9PLEO</name>